<dbReference type="KEGG" id="pson:JI735_34455"/>
<sequence>MADFKNVIEGVFTKNTAGKLFYSRYLEIIDDGRDRPYYKGSMKDNFIYTNGLEVMEGQKIF</sequence>
<dbReference type="EMBL" id="CP068596">
    <property type="protein sequence ID" value="QQZ64539.1"/>
    <property type="molecule type" value="Genomic_DNA"/>
</dbReference>
<reference evidence="1 2" key="1">
    <citation type="submission" date="2021-01" db="EMBL/GenBank/DDBJ databases">
        <title>Whole genome sequence of Paenibacillus sonchi LMG 24727 for comparative genomics.</title>
        <authorList>
            <person name="Lee G."/>
            <person name="Kim M.-J."/>
            <person name="Lim K."/>
            <person name="Shin J.-H."/>
        </authorList>
    </citation>
    <scope>NUCLEOTIDE SEQUENCE [LARGE SCALE GENOMIC DNA]</scope>
    <source>
        <strain evidence="1 2">LMG 24727</strain>
        <plasmid evidence="1 2">unnamed1</plasmid>
    </source>
</reference>
<dbReference type="RefSeq" id="WP_039832837.1">
    <property type="nucleotide sequence ID" value="NZ_CP068596.1"/>
</dbReference>
<organism evidence="1 2">
    <name type="scientific">Paenibacillus sonchi</name>
    <dbReference type="NCBI Taxonomy" id="373687"/>
    <lineage>
        <taxon>Bacteria</taxon>
        <taxon>Bacillati</taxon>
        <taxon>Bacillota</taxon>
        <taxon>Bacilli</taxon>
        <taxon>Bacillales</taxon>
        <taxon>Paenibacillaceae</taxon>
        <taxon>Paenibacillus</taxon>
        <taxon>Paenibacillus sonchi group</taxon>
    </lineage>
</organism>
<protein>
    <submittedName>
        <fullName evidence="1">Uncharacterized protein</fullName>
    </submittedName>
</protein>
<gene>
    <name evidence="1" type="ORF">JI735_34455</name>
</gene>
<name>A0A974SGE4_9BACL</name>
<keyword evidence="1" id="KW-0614">Plasmid</keyword>
<geneLocation type="plasmid" evidence="1 2">
    <name>unnamed1</name>
</geneLocation>
<evidence type="ECO:0000313" key="2">
    <source>
        <dbReference type="Proteomes" id="UP000595841"/>
    </source>
</evidence>
<proteinExistence type="predicted"/>
<evidence type="ECO:0000313" key="1">
    <source>
        <dbReference type="EMBL" id="QQZ64539.1"/>
    </source>
</evidence>
<keyword evidence="2" id="KW-1185">Reference proteome</keyword>
<dbReference type="Proteomes" id="UP000595841">
    <property type="component" value="Plasmid unnamed1"/>
</dbReference>
<accession>A0A974SGE4</accession>
<dbReference type="AlphaFoldDB" id="A0A974SGE4"/>